<keyword evidence="2" id="KW-1185">Reference proteome</keyword>
<sequence>MVRSAVTPDCPDMLPCANAKCRTQPSDHDRGSIKSAHSELQESIIPIEPTNYRLPLPSIMSTADNTITEVTTPAAVSTSTAPAQTPEAHPHRHGGIIGKVEGVIHGISDKLHSKHDRPAHPESETEHRARAGTIGDYRSWARPTQRIIKVLGLAAPWAGQAQVQLVLGGQAVPFDAADKHEFLSTMLSYHAERAGIGDIVYYKVI</sequence>
<accession>A0AAD4QMG6</accession>
<gene>
    <name evidence="1" type="ORF">B0F90DRAFT_688677</name>
</gene>
<comment type="caution">
    <text evidence="1">The sequence shown here is derived from an EMBL/GenBank/DDBJ whole genome shotgun (WGS) entry which is preliminary data.</text>
</comment>
<evidence type="ECO:0000313" key="2">
    <source>
        <dbReference type="Proteomes" id="UP001203297"/>
    </source>
</evidence>
<reference evidence="1" key="1">
    <citation type="journal article" date="2022" name="New Phytol.">
        <title>Evolutionary transition to the ectomycorrhizal habit in the genomes of a hyperdiverse lineage of mushroom-forming fungi.</title>
        <authorList>
            <person name="Looney B."/>
            <person name="Miyauchi S."/>
            <person name="Morin E."/>
            <person name="Drula E."/>
            <person name="Courty P.E."/>
            <person name="Kohler A."/>
            <person name="Kuo A."/>
            <person name="LaButti K."/>
            <person name="Pangilinan J."/>
            <person name="Lipzen A."/>
            <person name="Riley R."/>
            <person name="Andreopoulos W."/>
            <person name="He G."/>
            <person name="Johnson J."/>
            <person name="Nolan M."/>
            <person name="Tritt A."/>
            <person name="Barry K.W."/>
            <person name="Grigoriev I.V."/>
            <person name="Nagy L.G."/>
            <person name="Hibbett D."/>
            <person name="Henrissat B."/>
            <person name="Matheny P.B."/>
            <person name="Labbe J."/>
            <person name="Martin F.M."/>
        </authorList>
    </citation>
    <scope>NUCLEOTIDE SEQUENCE</scope>
    <source>
        <strain evidence="1">BPL690</strain>
    </source>
</reference>
<organism evidence="1 2">
    <name type="scientific">Multifurca ochricompacta</name>
    <dbReference type="NCBI Taxonomy" id="376703"/>
    <lineage>
        <taxon>Eukaryota</taxon>
        <taxon>Fungi</taxon>
        <taxon>Dikarya</taxon>
        <taxon>Basidiomycota</taxon>
        <taxon>Agaricomycotina</taxon>
        <taxon>Agaricomycetes</taxon>
        <taxon>Russulales</taxon>
        <taxon>Russulaceae</taxon>
        <taxon>Multifurca</taxon>
    </lineage>
</organism>
<evidence type="ECO:0000313" key="1">
    <source>
        <dbReference type="EMBL" id="KAI0298737.1"/>
    </source>
</evidence>
<dbReference type="EMBL" id="WTXG01000027">
    <property type="protein sequence ID" value="KAI0298737.1"/>
    <property type="molecule type" value="Genomic_DNA"/>
</dbReference>
<name>A0AAD4QMG6_9AGAM</name>
<proteinExistence type="predicted"/>
<dbReference type="Proteomes" id="UP001203297">
    <property type="component" value="Unassembled WGS sequence"/>
</dbReference>
<protein>
    <submittedName>
        <fullName evidence="1">Uncharacterized protein</fullName>
    </submittedName>
</protein>
<dbReference type="AlphaFoldDB" id="A0AAD4QMG6"/>